<proteinExistence type="predicted"/>
<dbReference type="Proteomes" id="UP000029590">
    <property type="component" value="Unassembled WGS sequence"/>
</dbReference>
<gene>
    <name evidence="1" type="ORF">DM48_933</name>
</gene>
<reference evidence="1 2" key="1">
    <citation type="submission" date="2014-04" db="EMBL/GenBank/DDBJ databases">
        <authorList>
            <person name="Bishop-Lilly K.A."/>
            <person name="Broomall S.M."/>
            <person name="Chain P.S."/>
            <person name="Chertkov O."/>
            <person name="Coyne S.R."/>
            <person name="Daligault H.E."/>
            <person name="Davenport K.W."/>
            <person name="Erkkila T."/>
            <person name="Frey K.G."/>
            <person name="Gibbons H.S."/>
            <person name="Gu W."/>
            <person name="Jaissle J."/>
            <person name="Johnson S.L."/>
            <person name="Koroleva G.I."/>
            <person name="Ladner J.T."/>
            <person name="Lo C.-C."/>
            <person name="Minogue T.D."/>
            <person name="Munk C."/>
            <person name="Palacios G.F."/>
            <person name="Redden C.L."/>
            <person name="Rosenzweig C.N."/>
            <person name="Scholz M.B."/>
            <person name="Teshima H."/>
            <person name="Xu Y."/>
        </authorList>
    </citation>
    <scope>NUCLEOTIDE SEQUENCE [LARGE SCALE GENOMIC DNA]</scope>
    <source>
        <strain evidence="2">gladioli</strain>
    </source>
</reference>
<evidence type="ECO:0000313" key="1">
    <source>
        <dbReference type="EMBL" id="KGC12718.1"/>
    </source>
</evidence>
<dbReference type="KEGG" id="bgo:BM43_6834"/>
<protein>
    <submittedName>
        <fullName evidence="1">Uncharacterized protein</fullName>
    </submittedName>
</protein>
<name>A0AAW3EVI4_BURGA</name>
<organism evidence="1 2">
    <name type="scientific">Burkholderia gladioli</name>
    <name type="common">Pseudomonas marginata</name>
    <name type="synonym">Phytomonas marginata</name>
    <dbReference type="NCBI Taxonomy" id="28095"/>
    <lineage>
        <taxon>Bacteria</taxon>
        <taxon>Pseudomonadati</taxon>
        <taxon>Pseudomonadota</taxon>
        <taxon>Betaproteobacteria</taxon>
        <taxon>Burkholderiales</taxon>
        <taxon>Burkholderiaceae</taxon>
        <taxon>Burkholderia</taxon>
    </lineage>
</organism>
<sequence length="50" mass="5493">MRARAPAPPRLCDFDNRLQKAQGPMRAARPGRIAARARRLHATGRDALAS</sequence>
<comment type="caution">
    <text evidence="1">The sequence shown here is derived from an EMBL/GenBank/DDBJ whole genome shotgun (WGS) entry which is preliminary data.</text>
</comment>
<dbReference type="EMBL" id="JPGG01000016">
    <property type="protein sequence ID" value="KGC12718.1"/>
    <property type="molecule type" value="Genomic_DNA"/>
</dbReference>
<evidence type="ECO:0000313" key="2">
    <source>
        <dbReference type="Proteomes" id="UP000029590"/>
    </source>
</evidence>
<dbReference type="AlphaFoldDB" id="A0AAW3EVI4"/>
<accession>A0AAW3EVI4</accession>